<evidence type="ECO:0000313" key="4">
    <source>
        <dbReference type="Proteomes" id="UP000887566"/>
    </source>
</evidence>
<accession>A0A914X6T0</accession>
<feature type="domain" description="ShKT" evidence="3">
    <location>
        <begin position="147"/>
        <end position="181"/>
    </location>
</feature>
<dbReference type="PANTHER" id="PTHR21724:SF109">
    <property type="entry name" value="SHKT DOMAIN-CONTAINING PROTEIN"/>
    <property type="match status" value="1"/>
</dbReference>
<name>A0A914X6T0_9BILA</name>
<sequence>MWIRPETADNTCQDYVRDCVAWRNMGECERNRGYMIQYCRQACNFCRRDNIPLTAPTPTLPPLTLPPPTLPPPTKQSPSPKLPKKAQKNPKIEQKDTNCVDRHSLCSFWSTLNACATNSVYMQENCFMSCNRNICHEGVILLPASECVDKNADCGYWAAVGECERNSFFMNWKCPKACSHCTLDQ</sequence>
<keyword evidence="4" id="KW-1185">Reference proteome</keyword>
<dbReference type="PROSITE" id="PS51670">
    <property type="entry name" value="SHKT"/>
    <property type="match status" value="3"/>
</dbReference>
<dbReference type="SMART" id="SM00254">
    <property type="entry name" value="ShKT"/>
    <property type="match status" value="3"/>
</dbReference>
<dbReference type="WBParaSite" id="PSAMB.scaffold6656size9044.g28871.t1">
    <property type="protein sequence ID" value="PSAMB.scaffold6656size9044.g28871.t1"/>
    <property type="gene ID" value="PSAMB.scaffold6656size9044.g28871"/>
</dbReference>
<dbReference type="AlphaFoldDB" id="A0A914X6T0"/>
<dbReference type="InterPro" id="IPR003582">
    <property type="entry name" value="ShKT_dom"/>
</dbReference>
<proteinExistence type="predicted"/>
<dbReference type="Proteomes" id="UP000887566">
    <property type="component" value="Unplaced"/>
</dbReference>
<evidence type="ECO:0000256" key="2">
    <source>
        <dbReference type="SAM" id="MobiDB-lite"/>
    </source>
</evidence>
<feature type="compositionally biased region" description="Pro residues" evidence="2">
    <location>
        <begin position="58"/>
        <end position="75"/>
    </location>
</feature>
<dbReference type="PANTHER" id="PTHR21724">
    <property type="entry name" value="SHKT DOMAIN-CONTAINING PROTEIN"/>
    <property type="match status" value="1"/>
</dbReference>
<dbReference type="Pfam" id="PF01549">
    <property type="entry name" value="ShK"/>
    <property type="match status" value="3"/>
</dbReference>
<dbReference type="Gene3D" id="1.10.10.1940">
    <property type="match status" value="2"/>
</dbReference>
<organism evidence="4 5">
    <name type="scientific">Plectus sambesii</name>
    <dbReference type="NCBI Taxonomy" id="2011161"/>
    <lineage>
        <taxon>Eukaryota</taxon>
        <taxon>Metazoa</taxon>
        <taxon>Ecdysozoa</taxon>
        <taxon>Nematoda</taxon>
        <taxon>Chromadorea</taxon>
        <taxon>Plectida</taxon>
        <taxon>Plectina</taxon>
        <taxon>Plectoidea</taxon>
        <taxon>Plectidae</taxon>
        <taxon>Plectus</taxon>
    </lineage>
</organism>
<keyword evidence="1" id="KW-1015">Disulfide bond</keyword>
<evidence type="ECO:0000256" key="1">
    <source>
        <dbReference type="PROSITE-ProRule" id="PRU01005"/>
    </source>
</evidence>
<feature type="disulfide bond" evidence="1">
    <location>
        <begin position="12"/>
        <end position="46"/>
    </location>
</feature>
<comment type="caution">
    <text evidence="1">Lacks conserved residue(s) required for the propagation of feature annotation.</text>
</comment>
<feature type="domain" description="ShKT" evidence="3">
    <location>
        <begin position="99"/>
        <end position="135"/>
    </location>
</feature>
<feature type="region of interest" description="Disordered" evidence="2">
    <location>
        <begin position="57"/>
        <end position="93"/>
    </location>
</feature>
<protein>
    <submittedName>
        <fullName evidence="5">ShKT domain-containing protein</fullName>
    </submittedName>
</protein>
<reference evidence="5" key="1">
    <citation type="submission" date="2022-11" db="UniProtKB">
        <authorList>
            <consortium name="WormBaseParasite"/>
        </authorList>
    </citation>
    <scope>IDENTIFICATION</scope>
</reference>
<feature type="disulfide bond" evidence="1">
    <location>
        <begin position="147"/>
        <end position="181"/>
    </location>
</feature>
<feature type="domain" description="ShKT" evidence="3">
    <location>
        <begin position="12"/>
        <end position="46"/>
    </location>
</feature>
<evidence type="ECO:0000259" key="3">
    <source>
        <dbReference type="PROSITE" id="PS51670"/>
    </source>
</evidence>
<evidence type="ECO:0000313" key="5">
    <source>
        <dbReference type="WBParaSite" id="PSAMB.scaffold6656size9044.g28871.t1"/>
    </source>
</evidence>